<dbReference type="EMBL" id="JAEQND010000003">
    <property type="protein sequence ID" value="MBL0424750.1"/>
    <property type="molecule type" value="Genomic_DNA"/>
</dbReference>
<gene>
    <name evidence="1" type="ORF">JI746_06485</name>
</gene>
<reference evidence="1 2" key="1">
    <citation type="journal article" date="2017" name="Int. J. Syst. Evol. Microbiol.">
        <title>Ramlibacter alkalitolerans sp. nov., alkali-tolerant bacterium isolated from soil of ginseng.</title>
        <authorList>
            <person name="Lee D.H."/>
            <person name="Cha C.J."/>
        </authorList>
    </citation>
    <scope>NUCLEOTIDE SEQUENCE [LARGE SCALE GENOMIC DNA]</scope>
    <source>
        <strain evidence="1 2">KACC 19305</strain>
    </source>
</reference>
<evidence type="ECO:0000313" key="1">
    <source>
        <dbReference type="EMBL" id="MBL0424750.1"/>
    </source>
</evidence>
<keyword evidence="2" id="KW-1185">Reference proteome</keyword>
<evidence type="ECO:0008006" key="3">
    <source>
        <dbReference type="Google" id="ProtNLM"/>
    </source>
</evidence>
<dbReference type="Proteomes" id="UP000622707">
    <property type="component" value="Unassembled WGS sequence"/>
</dbReference>
<name>A0ABS1JKI7_9BURK</name>
<accession>A0ABS1JKI7</accession>
<proteinExistence type="predicted"/>
<comment type="caution">
    <text evidence="1">The sequence shown here is derived from an EMBL/GenBank/DDBJ whole genome shotgun (WGS) entry which is preliminary data.</text>
</comment>
<organism evidence="1 2">
    <name type="scientific">Ramlibacter alkalitolerans</name>
    <dbReference type="NCBI Taxonomy" id="2039631"/>
    <lineage>
        <taxon>Bacteria</taxon>
        <taxon>Pseudomonadati</taxon>
        <taxon>Pseudomonadota</taxon>
        <taxon>Betaproteobacteria</taxon>
        <taxon>Burkholderiales</taxon>
        <taxon>Comamonadaceae</taxon>
        <taxon>Ramlibacter</taxon>
    </lineage>
</organism>
<protein>
    <recommendedName>
        <fullName evidence="3">DUF2158 domain-containing protein</fullName>
    </recommendedName>
</protein>
<dbReference type="RefSeq" id="WP_201687983.1">
    <property type="nucleotide sequence ID" value="NZ_JAEQND010000003.1"/>
</dbReference>
<evidence type="ECO:0000313" key="2">
    <source>
        <dbReference type="Proteomes" id="UP000622707"/>
    </source>
</evidence>
<sequence length="59" mass="6464">MNTFQPGDQVQESGGDRPMTVLWCTQDLVYCAWFEETTLVNGLFAPADLTTARTPDPAG</sequence>